<dbReference type="OrthoDB" id="3256376at2759"/>
<dbReference type="GeneID" id="25250290"/>
<evidence type="ECO:0000256" key="2">
    <source>
        <dbReference type="ARBA" id="ARBA00022679"/>
    </source>
</evidence>
<keyword evidence="6" id="KW-0812">Transmembrane</keyword>
<dbReference type="SUPFAM" id="SSF56112">
    <property type="entry name" value="Protein kinase-like (PK-like)"/>
    <property type="match status" value="1"/>
</dbReference>
<dbReference type="OMA" id="GANIMSM"/>
<dbReference type="PROSITE" id="PS50011">
    <property type="entry name" value="PROTEIN_KINASE_DOM"/>
    <property type="match status" value="1"/>
</dbReference>
<dbReference type="GO" id="GO:0004674">
    <property type="term" value="F:protein serine/threonine kinase activity"/>
    <property type="evidence" value="ECO:0007669"/>
    <property type="project" value="UniProtKB-EC"/>
</dbReference>
<evidence type="ECO:0000313" key="9">
    <source>
        <dbReference type="Proteomes" id="UP000030747"/>
    </source>
</evidence>
<evidence type="ECO:0000313" key="8">
    <source>
        <dbReference type="EMBL" id="CDJ37089.1"/>
    </source>
</evidence>
<dbReference type="PANTHER" id="PTHR43671">
    <property type="entry name" value="SERINE/THREONINE-PROTEIN KINASE NEK"/>
    <property type="match status" value="1"/>
</dbReference>
<dbReference type="Proteomes" id="UP000030747">
    <property type="component" value="Unassembled WGS sequence"/>
</dbReference>
<dbReference type="Pfam" id="PF00069">
    <property type="entry name" value="Pkinase"/>
    <property type="match status" value="1"/>
</dbReference>
<dbReference type="Gene3D" id="1.10.510.10">
    <property type="entry name" value="Transferase(Phosphotransferase) domain 1"/>
    <property type="match status" value="1"/>
</dbReference>
<dbReference type="EC" id="2.7.11.1" evidence="1"/>
<keyword evidence="3" id="KW-0547">Nucleotide-binding</keyword>
<dbReference type="RefSeq" id="XP_013227927.1">
    <property type="nucleotide sequence ID" value="XM_013372473.1"/>
</dbReference>
<keyword evidence="4" id="KW-0418">Kinase</keyword>
<evidence type="ECO:0000256" key="3">
    <source>
        <dbReference type="ARBA" id="ARBA00022741"/>
    </source>
</evidence>
<keyword evidence="6" id="KW-1133">Transmembrane helix</keyword>
<keyword evidence="2" id="KW-0808">Transferase</keyword>
<keyword evidence="6" id="KW-0472">Membrane</keyword>
<evidence type="ECO:0000259" key="7">
    <source>
        <dbReference type="PROSITE" id="PS50011"/>
    </source>
</evidence>
<dbReference type="InterPro" id="IPR000719">
    <property type="entry name" value="Prot_kinase_dom"/>
</dbReference>
<feature type="transmembrane region" description="Helical" evidence="6">
    <location>
        <begin position="57"/>
        <end position="79"/>
    </location>
</feature>
<reference evidence="8" key="2">
    <citation type="submission" date="2013-10" db="EMBL/GenBank/DDBJ databases">
        <authorList>
            <person name="Aslett M."/>
        </authorList>
    </citation>
    <scope>NUCLEOTIDE SEQUENCE [LARGE SCALE GENOMIC DNA]</scope>
    <source>
        <strain evidence="8">Houghton</strain>
    </source>
</reference>
<dbReference type="GO" id="GO:0005524">
    <property type="term" value="F:ATP binding"/>
    <property type="evidence" value="ECO:0007669"/>
    <property type="project" value="UniProtKB-KW"/>
</dbReference>
<name>U6KGK7_EIMTE</name>
<dbReference type="AlphaFoldDB" id="U6KGK7"/>
<evidence type="ECO:0000256" key="5">
    <source>
        <dbReference type="ARBA" id="ARBA00022840"/>
    </source>
</evidence>
<keyword evidence="9" id="KW-1185">Reference proteome</keyword>
<evidence type="ECO:0000256" key="1">
    <source>
        <dbReference type="ARBA" id="ARBA00012513"/>
    </source>
</evidence>
<dbReference type="SMART" id="SM00220">
    <property type="entry name" value="S_TKc"/>
    <property type="match status" value="1"/>
</dbReference>
<evidence type="ECO:0000256" key="4">
    <source>
        <dbReference type="ARBA" id="ARBA00022777"/>
    </source>
</evidence>
<evidence type="ECO:0000256" key="6">
    <source>
        <dbReference type="SAM" id="Phobius"/>
    </source>
</evidence>
<gene>
    <name evidence="8" type="ORF">ETH_00005410</name>
</gene>
<sequence>MEGLSATAFKAVPPPEDDEFAYQISSTNGEAQEAADNAVLMASHRSRKQRRRADSHLTVGFSVLFSGLIAAFLASLLLARRQASSRADLFNAWQHLEPQEAPWQLPTVDQQEVAAFPRLAMGRWLMAALVKHKQGVDTQRRGRLGREVMLTLAEHLTDGRTSNVMGATINLVNMQQLGSSDIDPTPHPYTIKRYLWEDAESVTLEIVDQATNVSHAMRLRTLRPRVHGEDVLPETAEELNQRSLVETTSSMLQAVGKSDLKGAAEERGLAVASAVATIDNAPTVMRCTTVYLLGDVEVGELHSGRLSDVFASENAMTLEAKEYAASRMLLQVLLLQQARFSHNNLKLENFFMRPDGSFLLGNFGTGTRIGERLDRVSSVDPRYAEMELGANAAAAQAEGKEALAKPIVGEKSDMWSLGICLYKIFTGGDMPFGLDSGEPLESIFSSLDKSGVSWQSLNGRLTDLGVPVRWQELIVGLLEVDRDERLDAETVFRDYQDLLLLPSPSNGF</sequence>
<dbReference type="EMBL" id="HG673746">
    <property type="protein sequence ID" value="CDJ37089.1"/>
    <property type="molecule type" value="Genomic_DNA"/>
</dbReference>
<dbReference type="VEuPathDB" id="ToxoDB:ETH_00005410"/>
<organism evidence="8 9">
    <name type="scientific">Eimeria tenella</name>
    <name type="common">Coccidian parasite</name>
    <dbReference type="NCBI Taxonomy" id="5802"/>
    <lineage>
        <taxon>Eukaryota</taxon>
        <taxon>Sar</taxon>
        <taxon>Alveolata</taxon>
        <taxon>Apicomplexa</taxon>
        <taxon>Conoidasida</taxon>
        <taxon>Coccidia</taxon>
        <taxon>Eucoccidiorida</taxon>
        <taxon>Eimeriorina</taxon>
        <taxon>Eimeriidae</taxon>
        <taxon>Eimeria</taxon>
    </lineage>
</organism>
<reference evidence="8" key="1">
    <citation type="submission" date="2013-10" db="EMBL/GenBank/DDBJ databases">
        <title>Genomic analysis of the causative agents of coccidiosis in chickens.</title>
        <authorList>
            <person name="Reid A.J."/>
            <person name="Blake D."/>
            <person name="Billington K."/>
            <person name="Browne H."/>
            <person name="Dunn M."/>
            <person name="Hung S."/>
            <person name="Kawahara F."/>
            <person name="Miranda-Saavedra D."/>
            <person name="Mourier T."/>
            <person name="Nagra H."/>
            <person name="Otto T.D."/>
            <person name="Rawlings N."/>
            <person name="Sanchez A."/>
            <person name="Sanders M."/>
            <person name="Subramaniam C."/>
            <person name="Tay Y."/>
            <person name="Dear P."/>
            <person name="Doerig C."/>
            <person name="Gruber A."/>
            <person name="Parkinson J."/>
            <person name="Shirley M."/>
            <person name="Wan K.L."/>
            <person name="Berriman M."/>
            <person name="Tomley F."/>
            <person name="Pain A."/>
        </authorList>
    </citation>
    <scope>NUCLEOTIDE SEQUENCE [LARGE SCALE GENOMIC DNA]</scope>
    <source>
        <strain evidence="8">Houghton</strain>
    </source>
</reference>
<dbReference type="InterPro" id="IPR011009">
    <property type="entry name" value="Kinase-like_dom_sf"/>
</dbReference>
<feature type="domain" description="Protein kinase" evidence="7">
    <location>
        <begin position="150"/>
        <end position="499"/>
    </location>
</feature>
<dbReference type="PANTHER" id="PTHR43671:SF13">
    <property type="entry name" value="SERINE_THREONINE-PROTEIN KINASE NEK2"/>
    <property type="match status" value="1"/>
</dbReference>
<accession>U6KGK7</accession>
<keyword evidence="5" id="KW-0067">ATP-binding</keyword>
<protein>
    <recommendedName>
        <fullName evidence="1">non-specific serine/threonine protein kinase</fullName>
        <ecNumber evidence="1">2.7.11.1</ecNumber>
    </recommendedName>
</protein>
<dbReference type="VEuPathDB" id="ToxoDB:ETH2_0801500"/>
<dbReference type="InterPro" id="IPR050660">
    <property type="entry name" value="NEK_Ser/Thr_kinase"/>
</dbReference>
<proteinExistence type="predicted"/>